<sequence>MSRRNQRSAFDQVSVFGRGKIVACRDCGLSCSEIGSRVGRNQTNVMRIYDIWMQEGTMDGRIHLRAPLHQSGLTARRPLLVEPLTQNHRRLHRQRGDERKMWAADWNEADFTEESRTCRQHHDGRKRV</sequence>
<comment type="caution">
    <text evidence="1">The sequence shown here is derived from an EMBL/GenBank/DDBJ whole genome shotgun (WGS) entry which is preliminary data.</text>
</comment>
<keyword evidence="2" id="KW-1185">Reference proteome</keyword>
<protein>
    <submittedName>
        <fullName evidence="1">Transposable element Tcb1 transposase</fullName>
    </submittedName>
</protein>
<accession>A0A8X6VU34</accession>
<proteinExistence type="predicted"/>
<evidence type="ECO:0000313" key="1">
    <source>
        <dbReference type="EMBL" id="GFY22498.1"/>
    </source>
</evidence>
<dbReference type="Proteomes" id="UP000887159">
    <property type="component" value="Unassembled WGS sequence"/>
</dbReference>
<evidence type="ECO:0000313" key="2">
    <source>
        <dbReference type="Proteomes" id="UP000887159"/>
    </source>
</evidence>
<name>A0A8X6VU34_TRICX</name>
<reference evidence="1" key="1">
    <citation type="submission" date="2020-08" db="EMBL/GenBank/DDBJ databases">
        <title>Multicomponent nature underlies the extraordinary mechanical properties of spider dragline silk.</title>
        <authorList>
            <person name="Kono N."/>
            <person name="Nakamura H."/>
            <person name="Mori M."/>
            <person name="Yoshida Y."/>
            <person name="Ohtoshi R."/>
            <person name="Malay A.D."/>
            <person name="Moran D.A.P."/>
            <person name="Tomita M."/>
            <person name="Numata K."/>
            <person name="Arakawa K."/>
        </authorList>
    </citation>
    <scope>NUCLEOTIDE SEQUENCE</scope>
</reference>
<organism evidence="1 2">
    <name type="scientific">Trichonephila clavipes</name>
    <name type="common">Golden silk orbweaver</name>
    <name type="synonym">Nephila clavipes</name>
    <dbReference type="NCBI Taxonomy" id="2585209"/>
    <lineage>
        <taxon>Eukaryota</taxon>
        <taxon>Metazoa</taxon>
        <taxon>Ecdysozoa</taxon>
        <taxon>Arthropoda</taxon>
        <taxon>Chelicerata</taxon>
        <taxon>Arachnida</taxon>
        <taxon>Araneae</taxon>
        <taxon>Araneomorphae</taxon>
        <taxon>Entelegynae</taxon>
        <taxon>Araneoidea</taxon>
        <taxon>Nephilidae</taxon>
        <taxon>Trichonephila</taxon>
    </lineage>
</organism>
<dbReference type="AlphaFoldDB" id="A0A8X6VU34"/>
<dbReference type="EMBL" id="BMAU01021361">
    <property type="protein sequence ID" value="GFY22498.1"/>
    <property type="molecule type" value="Genomic_DNA"/>
</dbReference>
<gene>
    <name evidence="1" type="primary">NCL1_10765</name>
    <name evidence="1" type="ORF">TNCV_2177591</name>
</gene>